<feature type="non-terminal residue" evidence="1">
    <location>
        <position position="1"/>
    </location>
</feature>
<dbReference type="EMBL" id="CATNWA010016308">
    <property type="protein sequence ID" value="CAI9591612.1"/>
    <property type="molecule type" value="Genomic_DNA"/>
</dbReference>
<protein>
    <submittedName>
        <fullName evidence="1">Uncharacterized protein</fullName>
    </submittedName>
</protein>
<gene>
    <name evidence="1" type="ORF">SPARVUS_LOCUS11242940</name>
</gene>
<organism evidence="1 2">
    <name type="scientific">Staurois parvus</name>
    <dbReference type="NCBI Taxonomy" id="386267"/>
    <lineage>
        <taxon>Eukaryota</taxon>
        <taxon>Metazoa</taxon>
        <taxon>Chordata</taxon>
        <taxon>Craniata</taxon>
        <taxon>Vertebrata</taxon>
        <taxon>Euteleostomi</taxon>
        <taxon>Amphibia</taxon>
        <taxon>Batrachia</taxon>
        <taxon>Anura</taxon>
        <taxon>Neobatrachia</taxon>
        <taxon>Ranoidea</taxon>
        <taxon>Ranidae</taxon>
        <taxon>Staurois</taxon>
    </lineage>
</organism>
<evidence type="ECO:0000313" key="2">
    <source>
        <dbReference type="Proteomes" id="UP001162483"/>
    </source>
</evidence>
<name>A0ABN9F3K6_9NEOB</name>
<comment type="caution">
    <text evidence="1">The sequence shown here is derived from an EMBL/GenBank/DDBJ whole genome shotgun (WGS) entry which is preliminary data.</text>
</comment>
<accession>A0ABN9F3K6</accession>
<sequence length="133" mass="14280">KTHTHLSLGPAVCPPQPVLPAVFSPWAPASSVCGHPAVTACGFTAGYPLQMQSSAALPEWSCNLLGTVTCPKRLREGGREDTFYFQSPRRSQRKWERVPVKFGLPAPQRCQSLMGSGGQRLKAELPLLGGAPL</sequence>
<reference evidence="1" key="1">
    <citation type="submission" date="2023-05" db="EMBL/GenBank/DDBJ databases">
        <authorList>
            <person name="Stuckert A."/>
        </authorList>
    </citation>
    <scope>NUCLEOTIDE SEQUENCE</scope>
</reference>
<evidence type="ECO:0000313" key="1">
    <source>
        <dbReference type="EMBL" id="CAI9591612.1"/>
    </source>
</evidence>
<proteinExistence type="predicted"/>
<keyword evidence="2" id="KW-1185">Reference proteome</keyword>
<dbReference type="Proteomes" id="UP001162483">
    <property type="component" value="Unassembled WGS sequence"/>
</dbReference>